<feature type="compositionally biased region" description="Basic and acidic residues" evidence="2">
    <location>
        <begin position="558"/>
        <end position="569"/>
    </location>
</feature>
<organism evidence="4">
    <name type="scientific">Tetraselmis virus 1</name>
    <dbReference type="NCBI Taxonomy" id="2060617"/>
    <lineage>
        <taxon>Viruses</taxon>
        <taxon>Varidnaviria</taxon>
        <taxon>Bamfordvirae</taxon>
        <taxon>Nucleocytoviricota</taxon>
        <taxon>Megaviricetes</taxon>
        <taxon>Imitervirales</taxon>
        <taxon>Allomimiviridae</taxon>
        <taxon>Oceanusvirus</taxon>
        <taxon>Oceanusvirus kaneohense</taxon>
    </lineage>
</organism>
<accession>A0A2P0VN98</accession>
<feature type="coiled-coil region" evidence="1">
    <location>
        <begin position="1039"/>
        <end position="1066"/>
    </location>
</feature>
<evidence type="ECO:0000313" key="5">
    <source>
        <dbReference type="Proteomes" id="UP000244773"/>
    </source>
</evidence>
<feature type="transmembrane region" description="Helical" evidence="3">
    <location>
        <begin position="1623"/>
        <end position="1644"/>
    </location>
</feature>
<evidence type="ECO:0000313" key="4">
    <source>
        <dbReference type="EMBL" id="AUF82350.1"/>
    </source>
</evidence>
<evidence type="ECO:0008006" key="6">
    <source>
        <dbReference type="Google" id="ProtNLM"/>
    </source>
</evidence>
<keyword evidence="1" id="KW-0175">Coiled coil</keyword>
<feature type="transmembrane region" description="Helical" evidence="3">
    <location>
        <begin position="1665"/>
        <end position="1685"/>
    </location>
</feature>
<keyword evidence="3" id="KW-0472">Membrane</keyword>
<sequence length="1688" mass="189461">MAEAASLVIAAGMIALQHFLNSKEGKTYKRSGGIDIKKYITDNAPDLKSVPLVNSIDLNSTKGNIATSEAVAQVSQEVNRMMDVIKQVFDIDGDKELTQAEVDKFIGIVNILKENGAFLSTPQELKKALDVWKINNGISEDDKSLKDKLEKSNQVVSKIKAELEALKGTLGLGTDPEELERIKDCCKDLDELKAKYTQGIVGGDPSKVTKDDLKDALGELRKIQNEMAVGMDPSPSPETITADPVVAVVKDHREASKKVPKGKTLSEVLDDYNDLRALNEDLMRQLREILKAGDDTEKDELIAKLRALLKECEGKGVIGLSDEDKDSLKDALGEDYDENDPLLSAMQKLIKKYVALKKRCEGLVPKEDEESTTDPEKLAGDKNDLDKLNALLGEISDLKGLVAKLEAIRDALKAKLRKRKGDGEEDEEGEEDKPLEEIVKDLCDCDEEEDEESTTDPEKLTGDKNDLDKLNALLGEISDLKGLVAKLEAIRDALKAKLRKRKGDGEGDGEEGEGDGEEGEGDREEDEGDGEEDEEDKPLEEIVKELCDCEEDEESTTDPEKLTGDKNDLDRVNALLGEISDLKGLVAKLEAIRDAMKAKLRKRKGEEGKGEEGEGEEGEGEESESEEGEDKTLEELVTELENCDKYIQELEDLKRKLESLTGKEDKDEAIQAIEDFSKDLNLIRNTAINGLNDNSEEKIDDSIETTELVAKMKAFFLALDGKVDPSNLQNRLSALEAEIESLGGMDKLKSIPDWIFEILPTLKSDVQFQSIEGLNGLLKCCKDLQEIIDQLPPDSSDSSSPVLRVQSLKEELEKCREELKRLMNMLGISNVEEESQLGDLANLHKLLKEYTIENQQLKDLLDAINKAKTEFNIDNVSVIDSFEAIINALRECREKLEELKLNNIKYESSEKSLKDTFGENFMDVIMFLKNSFVLYHEFITNASEDKLDFKDDQKLKFVHLVLSKLSAIPTRSTAGANGLNKESQEKYDLIRFTDDNINKVIVTTTQVFTDYLNSENLKQKCEYELKTCRDTNSINTRTIEDLKEEIKNHLSEISKLKDDIQRLQAEMFVPKIEDPDSGFGSVLESGSKMEIKISDPRLYDNPNFQQLLNFFYDICADTINTVTNTKKYTEIKEGEKIKEPLVNQVQTECRGVLLDLRKAINEYNERKKTNSSSIDIIQDCSIETVNNSELDLDKLDQIKQAVGEASGMFIKEIQVASKEYTDGKACDLLNKNVGSATSISGLLGLIKRYRDEIEKLKRNCSSVMLPKITESKSGNKDKLAEAIQVLYPSQREITNEFISQVILDLMNNKIASPDIDGLKLFTFGVSLYTQEMSKKIFKEIFLRCNKTPPKHLELNWSINNKYYKLVNKKDPKEIEGMSPVVFFKEANNDKLQGTYTALGEPEKYKGALYIDNTKKVQFIRQQYSQTIKDVNNSLQKLVEYGWNGLVKQENSGQFWFNDDISATLYEMSYSLNSSDIEYLYNNNTYPDPLLSITGLPEFIEQNKNVETLTNELDNLYQTVLNIKWQEKMNQNAKSADVLRQSIAELKNAKKPVLNRNTSALKRGGGGTDSPLVPVMALQMTRLCYFAYISSRRDINMGDLVRDAVYSVGVLMAIYSSGMMSERSVQIAVTAVLASWCISTLFWSAMMAKKKYSGVEGESPDERKRCCYMGVIVNAVVFAGTPLAIYKFL</sequence>
<gene>
    <name evidence="4" type="ORF">TetV_258</name>
</gene>
<dbReference type="PROSITE" id="PS00018">
    <property type="entry name" value="EF_HAND_1"/>
    <property type="match status" value="1"/>
</dbReference>
<feature type="region of interest" description="Disordered" evidence="2">
    <location>
        <begin position="416"/>
        <end position="466"/>
    </location>
</feature>
<dbReference type="InterPro" id="IPR018247">
    <property type="entry name" value="EF_Hand_1_Ca_BS"/>
</dbReference>
<feature type="compositionally biased region" description="Acidic residues" evidence="2">
    <location>
        <begin position="423"/>
        <end position="434"/>
    </location>
</feature>
<feature type="region of interest" description="Disordered" evidence="2">
    <location>
        <begin position="599"/>
        <end position="632"/>
    </location>
</feature>
<evidence type="ECO:0000256" key="3">
    <source>
        <dbReference type="SAM" id="Phobius"/>
    </source>
</evidence>
<feature type="compositionally biased region" description="Basic and acidic residues" evidence="2">
    <location>
        <begin position="456"/>
        <end position="466"/>
    </location>
</feature>
<proteinExistence type="predicted"/>
<keyword evidence="3" id="KW-1133">Transmembrane helix</keyword>
<reference evidence="4" key="1">
    <citation type="journal article" date="2018" name="Virology">
        <title>A giant virus infecting green algae encodes key fermentation genes.</title>
        <authorList>
            <person name="Schvarcz C.R."/>
            <person name="Steward G.F."/>
        </authorList>
    </citation>
    <scope>NUCLEOTIDE SEQUENCE [LARGE SCALE GENOMIC DNA]</scope>
</reference>
<feature type="compositionally biased region" description="Acidic residues" evidence="2">
    <location>
        <begin position="548"/>
        <end position="557"/>
    </location>
</feature>
<feature type="compositionally biased region" description="Acidic residues" evidence="2">
    <location>
        <begin position="444"/>
        <end position="455"/>
    </location>
</feature>
<keyword evidence="5" id="KW-1185">Reference proteome</keyword>
<dbReference type="EMBL" id="KY322437">
    <property type="protein sequence ID" value="AUF82350.1"/>
    <property type="molecule type" value="Genomic_DNA"/>
</dbReference>
<name>A0A2P0VN98_9VIRU</name>
<feature type="compositionally biased region" description="Acidic residues" evidence="2">
    <location>
        <begin position="613"/>
        <end position="629"/>
    </location>
</feature>
<feature type="coiled-coil region" evidence="1">
    <location>
        <begin position="633"/>
        <end position="670"/>
    </location>
</feature>
<evidence type="ECO:0000256" key="1">
    <source>
        <dbReference type="SAM" id="Coils"/>
    </source>
</evidence>
<feature type="coiled-coil region" evidence="1">
    <location>
        <begin position="265"/>
        <end position="292"/>
    </location>
</feature>
<feature type="compositionally biased region" description="Acidic residues" evidence="2">
    <location>
        <begin position="506"/>
        <end position="538"/>
    </location>
</feature>
<keyword evidence="3" id="KW-0812">Transmembrane</keyword>
<dbReference type="Proteomes" id="UP000244773">
    <property type="component" value="Segment"/>
</dbReference>
<protein>
    <recommendedName>
        <fullName evidence="6">EF-hand domain-containing protein</fullName>
    </recommendedName>
</protein>
<evidence type="ECO:0000256" key="2">
    <source>
        <dbReference type="SAM" id="MobiDB-lite"/>
    </source>
</evidence>
<feature type="coiled-coil region" evidence="1">
    <location>
        <begin position="805"/>
        <end position="909"/>
    </location>
</feature>
<feature type="region of interest" description="Disordered" evidence="2">
    <location>
        <begin position="498"/>
        <end position="569"/>
    </location>
</feature>